<comment type="caution">
    <text evidence="1">The sequence shown here is derived from an EMBL/GenBank/DDBJ whole genome shotgun (WGS) entry which is preliminary data.</text>
</comment>
<accession>A0A0P9TVJ4</accession>
<evidence type="ECO:0000313" key="4">
    <source>
        <dbReference type="Proteomes" id="UP000270873"/>
    </source>
</evidence>
<evidence type="ECO:0000313" key="1">
    <source>
        <dbReference type="EMBL" id="KPX77872.1"/>
    </source>
</evidence>
<organism evidence="1 3">
    <name type="scientific">Pseudomonas amygdali pv. photiniae</name>
    <dbReference type="NCBI Taxonomy" id="251724"/>
    <lineage>
        <taxon>Bacteria</taxon>
        <taxon>Pseudomonadati</taxon>
        <taxon>Pseudomonadota</taxon>
        <taxon>Gammaproteobacteria</taxon>
        <taxon>Pseudomonadales</taxon>
        <taxon>Pseudomonadaceae</taxon>
        <taxon>Pseudomonas</taxon>
        <taxon>Pseudomonas amygdali</taxon>
    </lineage>
</organism>
<dbReference type="Proteomes" id="UP000050469">
    <property type="component" value="Unassembled WGS sequence"/>
</dbReference>
<proteinExistence type="predicted"/>
<sequence>MADPFADRHARQLTPCFFLRILAQVIGPLAHQRQSLHCRYQL</sequence>
<dbReference type="EMBL" id="RBSP01000356">
    <property type="protein sequence ID" value="RMS49146.1"/>
    <property type="molecule type" value="Genomic_DNA"/>
</dbReference>
<reference evidence="1 3" key="1">
    <citation type="submission" date="2015-09" db="EMBL/GenBank/DDBJ databases">
        <title>Genome announcement of multiple Pseudomonas syringae strains.</title>
        <authorList>
            <person name="Thakur S."/>
            <person name="Wang P.W."/>
            <person name="Gong Y."/>
            <person name="Weir B.S."/>
            <person name="Guttman D.S."/>
        </authorList>
    </citation>
    <scope>NUCLEOTIDE SEQUENCE [LARGE SCALE GENOMIC DNA]</scope>
    <source>
        <strain evidence="1 3">ICMP7840</strain>
    </source>
</reference>
<protein>
    <submittedName>
        <fullName evidence="1">Uncharacterized protein</fullName>
    </submittedName>
</protein>
<reference evidence="2 4" key="2">
    <citation type="submission" date="2018-08" db="EMBL/GenBank/DDBJ databases">
        <title>Recombination of ecologically and evolutionarily significant loci maintains genetic cohesion in the Pseudomonas syringae species complex.</title>
        <authorList>
            <person name="Dillon M."/>
            <person name="Thakur S."/>
            <person name="Almeida R.N.D."/>
            <person name="Weir B.S."/>
            <person name="Guttman D.S."/>
        </authorList>
    </citation>
    <scope>NUCLEOTIDE SEQUENCE [LARGE SCALE GENOMIC DNA]</scope>
    <source>
        <strain evidence="2 4">ICMP 7847</strain>
    </source>
</reference>
<evidence type="ECO:0000313" key="3">
    <source>
        <dbReference type="Proteomes" id="UP000050469"/>
    </source>
</evidence>
<dbReference type="EMBL" id="LJQO01000109">
    <property type="protein sequence ID" value="KPX77872.1"/>
    <property type="molecule type" value="Genomic_DNA"/>
</dbReference>
<dbReference type="Proteomes" id="UP000270873">
    <property type="component" value="Unassembled WGS sequence"/>
</dbReference>
<gene>
    <name evidence="1" type="ORF">ALO53_102733</name>
    <name evidence="2" type="ORF">ALP66_102969</name>
</gene>
<dbReference type="AlphaFoldDB" id="A0A0P9TVJ4"/>
<name>A0A0P9TVJ4_PSEA0</name>
<evidence type="ECO:0000313" key="2">
    <source>
        <dbReference type="EMBL" id="RMS49146.1"/>
    </source>
</evidence>